<evidence type="ECO:0000313" key="1">
    <source>
        <dbReference type="EMBL" id="KAG8479739.1"/>
    </source>
</evidence>
<organism evidence="1 2">
    <name type="scientific">Gossypium anomalum</name>
    <dbReference type="NCBI Taxonomy" id="47600"/>
    <lineage>
        <taxon>Eukaryota</taxon>
        <taxon>Viridiplantae</taxon>
        <taxon>Streptophyta</taxon>
        <taxon>Embryophyta</taxon>
        <taxon>Tracheophyta</taxon>
        <taxon>Spermatophyta</taxon>
        <taxon>Magnoliopsida</taxon>
        <taxon>eudicotyledons</taxon>
        <taxon>Gunneridae</taxon>
        <taxon>Pentapetalae</taxon>
        <taxon>rosids</taxon>
        <taxon>malvids</taxon>
        <taxon>Malvales</taxon>
        <taxon>Malvaceae</taxon>
        <taxon>Malvoideae</taxon>
        <taxon>Gossypium</taxon>
    </lineage>
</organism>
<evidence type="ECO:0000313" key="2">
    <source>
        <dbReference type="Proteomes" id="UP000701853"/>
    </source>
</evidence>
<keyword evidence="2" id="KW-1185">Reference proteome</keyword>
<dbReference type="Proteomes" id="UP000701853">
    <property type="component" value="Chromosome 11"/>
</dbReference>
<name>A0A8J6CPC4_9ROSI</name>
<dbReference type="EMBL" id="JAHUZN010000011">
    <property type="protein sequence ID" value="KAG8479739.1"/>
    <property type="molecule type" value="Genomic_DNA"/>
</dbReference>
<gene>
    <name evidence="1" type="ORF">CXB51_029259</name>
</gene>
<dbReference type="OrthoDB" id="1013609at2759"/>
<dbReference type="AlphaFoldDB" id="A0A8J6CPC4"/>
<comment type="caution">
    <text evidence="1">The sequence shown here is derived from an EMBL/GenBank/DDBJ whole genome shotgun (WGS) entry which is preliminary data.</text>
</comment>
<sequence>MKTEFSNSNILGHVLPEDFQKKYFHWGPCSIHASTLASERVPLVLIYWSRCMLLQYLTFGFGVETLLLVKHNQLLLISPTLGKLQRKNVGKCSTMNHNASLPTLSN</sequence>
<accession>A0A8J6CPC4</accession>
<proteinExistence type="predicted"/>
<protein>
    <submittedName>
        <fullName evidence="1">Uncharacterized protein</fullName>
    </submittedName>
</protein>
<reference evidence="1 2" key="1">
    <citation type="journal article" date="2021" name="bioRxiv">
        <title>The Gossypium anomalum genome as a resource for cotton improvement and evolutionary analysis of hybrid incompatibility.</title>
        <authorList>
            <person name="Grover C.E."/>
            <person name="Yuan D."/>
            <person name="Arick M.A."/>
            <person name="Miller E.R."/>
            <person name="Hu G."/>
            <person name="Peterson D.G."/>
            <person name="Wendel J.F."/>
            <person name="Udall J.A."/>
        </authorList>
    </citation>
    <scope>NUCLEOTIDE SEQUENCE [LARGE SCALE GENOMIC DNA]</scope>
    <source>
        <strain evidence="1">JFW-Udall</strain>
        <tissue evidence="1">Leaf</tissue>
    </source>
</reference>